<dbReference type="InParanoid" id="O61905"/>
<dbReference type="AGR" id="WB:WBGene00006096"/>
<gene>
    <name evidence="2 4" type="primary">str-30</name>
    <name evidence="2" type="ORF">CELE_T27C4.3</name>
    <name evidence="4" type="ORF">T27C4.3</name>
</gene>
<dbReference type="EMBL" id="BX284605">
    <property type="protein sequence ID" value="CCD74254.1"/>
    <property type="molecule type" value="Genomic_DNA"/>
</dbReference>
<dbReference type="PIR" id="H89008">
    <property type="entry name" value="H89008"/>
</dbReference>
<feature type="transmembrane region" description="Helical" evidence="1">
    <location>
        <begin position="197"/>
        <end position="219"/>
    </location>
</feature>
<keyword evidence="1" id="KW-1133">Transmembrane helix</keyword>
<dbReference type="UCSC" id="T27C4.3">
    <property type="organism name" value="c. elegans"/>
</dbReference>
<dbReference type="InterPro" id="IPR019428">
    <property type="entry name" value="7TM_GPCR_serpentine_rcpt_Str"/>
</dbReference>
<dbReference type="HOGENOM" id="CLU_036335_4_2_1"/>
<feature type="transmembrane region" description="Helical" evidence="1">
    <location>
        <begin position="12"/>
        <end position="34"/>
    </location>
</feature>
<organism evidence="2 3">
    <name type="scientific">Caenorhabditis elegans</name>
    <dbReference type="NCBI Taxonomy" id="6239"/>
    <lineage>
        <taxon>Eukaryota</taxon>
        <taxon>Metazoa</taxon>
        <taxon>Ecdysozoa</taxon>
        <taxon>Nematoda</taxon>
        <taxon>Chromadorea</taxon>
        <taxon>Rhabditida</taxon>
        <taxon>Rhabditina</taxon>
        <taxon>Rhabditomorpha</taxon>
        <taxon>Rhabditoidea</taxon>
        <taxon>Rhabditidae</taxon>
        <taxon>Peloderinae</taxon>
        <taxon>Caenorhabditis</taxon>
    </lineage>
</organism>
<evidence type="ECO:0000313" key="3">
    <source>
        <dbReference type="Proteomes" id="UP000001940"/>
    </source>
</evidence>
<dbReference type="WormBase" id="T27C4.3">
    <property type="protein sequence ID" value="CE18297"/>
    <property type="gene ID" value="WBGene00006096"/>
    <property type="gene designation" value="str-30"/>
</dbReference>
<dbReference type="AlphaFoldDB" id="O61905"/>
<dbReference type="GeneID" id="191972"/>
<feature type="transmembrane region" description="Helical" evidence="1">
    <location>
        <begin position="132"/>
        <end position="155"/>
    </location>
</feature>
<feature type="transmembrane region" description="Helical" evidence="1">
    <location>
        <begin position="46"/>
        <end position="68"/>
    </location>
</feature>
<dbReference type="PANTHER" id="PTHR46000:SF1">
    <property type="entry name" value="SEVEN TM RECEPTOR"/>
    <property type="match status" value="1"/>
</dbReference>
<dbReference type="CTD" id="191972"/>
<dbReference type="OrthoDB" id="5834042at2759"/>
<dbReference type="PANTHER" id="PTHR46000">
    <property type="entry name" value="SEVEN TM RECEPTOR-RELATED"/>
    <property type="match status" value="1"/>
</dbReference>
<feature type="transmembrane region" description="Helical" evidence="1">
    <location>
        <begin position="277"/>
        <end position="301"/>
    </location>
</feature>
<accession>O61905</accession>
<keyword evidence="2" id="KW-0675">Receptor</keyword>
<name>O61905_CAEEL</name>
<dbReference type="PhylomeDB" id="O61905"/>
<feature type="transmembrane region" description="Helical" evidence="1">
    <location>
        <begin position="88"/>
        <end position="112"/>
    </location>
</feature>
<dbReference type="eggNOG" id="ENOG502TGNV">
    <property type="taxonomic scope" value="Eukaryota"/>
</dbReference>
<dbReference type="Proteomes" id="UP000001940">
    <property type="component" value="Chromosome V"/>
</dbReference>
<evidence type="ECO:0000313" key="4">
    <source>
        <dbReference type="WormBase" id="T27C4.3"/>
    </source>
</evidence>
<dbReference type="PaxDb" id="6239-T27C4.3"/>
<dbReference type="RefSeq" id="NP_504034.1">
    <property type="nucleotide sequence ID" value="NM_071633.1"/>
</dbReference>
<dbReference type="STRING" id="6239.T27C4.3.1"/>
<protein>
    <submittedName>
        <fullName evidence="2">Seven TM Receptor</fullName>
    </submittedName>
</protein>
<keyword evidence="1" id="KW-0812">Transmembrane</keyword>
<keyword evidence="1" id="KW-0472">Membrane</keyword>
<feature type="transmembrane region" description="Helical" evidence="1">
    <location>
        <begin position="247"/>
        <end position="271"/>
    </location>
</feature>
<dbReference type="KEGG" id="cel:CELE_T27C4.3"/>
<dbReference type="Pfam" id="PF10326">
    <property type="entry name" value="7TM_GPCR_Str"/>
    <property type="match status" value="1"/>
</dbReference>
<evidence type="ECO:0000256" key="1">
    <source>
        <dbReference type="SAM" id="Phobius"/>
    </source>
</evidence>
<evidence type="ECO:0000313" key="2">
    <source>
        <dbReference type="EMBL" id="CCD74254.1"/>
    </source>
</evidence>
<proteinExistence type="predicted"/>
<sequence length="337" mass="38639">MSSLPIYNIAKIFSTTACWTTMICNSIFIFLTMVHLKKVDLTYRKLLTVFATLGMFFSFIEMQIHPFFHSYNNSLINFNMAELPKDLATLQVASYSGVYVTIVSFFTILLAFRYWRMTGSTIVNCFTGWKIIFLISWPLFFGIAATGVVILFGPIDDYAREYTKEVMMESYGIATENISGYSVIAYDQNGNLHWNSLAFTSGIISLMEIQFLIVGIFGFRMYFRMNILLQNVSKSYEMIQRQFFKSLIYQITSPTFTFYIPAILILTVPFFDLKFNLPTGLIVCSFSIYPPIDSIIMMIVVSEYRVAIKKIWKNPKSFFGCVSVNGNSALEVRVVVL</sequence>
<reference evidence="2 3" key="1">
    <citation type="journal article" date="1998" name="Science">
        <title>Genome sequence of the nematode C. elegans: a platform for investigating biology.</title>
        <authorList>
            <consortium name="The C. elegans sequencing consortium"/>
            <person name="Sulson J.E."/>
            <person name="Waterston R."/>
        </authorList>
    </citation>
    <scope>NUCLEOTIDE SEQUENCE [LARGE SCALE GENOMIC DNA]</scope>
    <source>
        <strain evidence="2 3">Bristol N2</strain>
    </source>
</reference>
<keyword evidence="3" id="KW-1185">Reference proteome</keyword>